<dbReference type="Proteomes" id="UP000499080">
    <property type="component" value="Unassembled WGS sequence"/>
</dbReference>
<accession>A0A4Y2B344</accession>
<evidence type="ECO:0000313" key="2">
    <source>
        <dbReference type="EMBL" id="GBL86247.1"/>
    </source>
</evidence>
<dbReference type="OrthoDB" id="6512965at2759"/>
<reference evidence="2 3" key="1">
    <citation type="journal article" date="2019" name="Sci. Rep.">
        <title>Orb-weaving spider Araneus ventricosus genome elucidates the spidroin gene catalogue.</title>
        <authorList>
            <person name="Kono N."/>
            <person name="Nakamura H."/>
            <person name="Ohtoshi R."/>
            <person name="Moran D.A.P."/>
            <person name="Shinohara A."/>
            <person name="Yoshida Y."/>
            <person name="Fujiwara M."/>
            <person name="Mori M."/>
            <person name="Tomita M."/>
            <person name="Arakawa K."/>
        </authorList>
    </citation>
    <scope>NUCLEOTIDE SEQUENCE [LARGE SCALE GENOMIC DNA]</scope>
</reference>
<protein>
    <recommendedName>
        <fullName evidence="1">DDE-1 domain-containing protein</fullName>
    </recommendedName>
</protein>
<dbReference type="Pfam" id="PF03184">
    <property type="entry name" value="DDE_1"/>
    <property type="match status" value="1"/>
</dbReference>
<dbReference type="AlphaFoldDB" id="A0A4Y2B344"/>
<name>A0A4Y2B344_ARAVE</name>
<organism evidence="2 3">
    <name type="scientific">Araneus ventricosus</name>
    <name type="common">Orbweaver spider</name>
    <name type="synonym">Epeira ventricosa</name>
    <dbReference type="NCBI Taxonomy" id="182803"/>
    <lineage>
        <taxon>Eukaryota</taxon>
        <taxon>Metazoa</taxon>
        <taxon>Ecdysozoa</taxon>
        <taxon>Arthropoda</taxon>
        <taxon>Chelicerata</taxon>
        <taxon>Arachnida</taxon>
        <taxon>Araneae</taxon>
        <taxon>Araneomorphae</taxon>
        <taxon>Entelegynae</taxon>
        <taxon>Araneoidea</taxon>
        <taxon>Araneidae</taxon>
        <taxon>Araneus</taxon>
    </lineage>
</organism>
<keyword evidence="3" id="KW-1185">Reference proteome</keyword>
<proteinExistence type="predicted"/>
<sequence length="131" mass="15162">MADMSFFTDCLKGLDDKIRKQKRRIILFNDQCPDHPPDTAFLKNITVKFFLVNCARKLQPQDLGVIKSLKQLYRKLLAKTAISSLDHVDSKNMKTDVLKAYNDGVAKCFTGNDKKLLRPWRIFSSRRCQSH</sequence>
<dbReference type="EMBL" id="BGPR01000047">
    <property type="protein sequence ID" value="GBL86247.1"/>
    <property type="molecule type" value="Genomic_DNA"/>
</dbReference>
<dbReference type="GO" id="GO:0003676">
    <property type="term" value="F:nucleic acid binding"/>
    <property type="evidence" value="ECO:0007669"/>
    <property type="project" value="InterPro"/>
</dbReference>
<feature type="domain" description="DDE-1" evidence="1">
    <location>
        <begin position="5"/>
        <end position="100"/>
    </location>
</feature>
<evidence type="ECO:0000259" key="1">
    <source>
        <dbReference type="Pfam" id="PF03184"/>
    </source>
</evidence>
<gene>
    <name evidence="2" type="ORF">AVEN_131978_1</name>
</gene>
<comment type="caution">
    <text evidence="2">The sequence shown here is derived from an EMBL/GenBank/DDBJ whole genome shotgun (WGS) entry which is preliminary data.</text>
</comment>
<evidence type="ECO:0000313" key="3">
    <source>
        <dbReference type="Proteomes" id="UP000499080"/>
    </source>
</evidence>
<dbReference type="InterPro" id="IPR004875">
    <property type="entry name" value="DDE_SF_endonuclease_dom"/>
</dbReference>